<feature type="compositionally biased region" description="Low complexity" evidence="8">
    <location>
        <begin position="112"/>
        <end position="123"/>
    </location>
</feature>
<evidence type="ECO:0000256" key="8">
    <source>
        <dbReference type="SAM" id="MobiDB-lite"/>
    </source>
</evidence>
<keyword evidence="2 9" id="KW-0812">Transmembrane</keyword>
<proteinExistence type="predicted"/>
<feature type="region of interest" description="Disordered" evidence="8">
    <location>
        <begin position="285"/>
        <end position="316"/>
    </location>
</feature>
<dbReference type="OrthoDB" id="248903at2759"/>
<dbReference type="Proteomes" id="UP000639772">
    <property type="component" value="Chromosome 6"/>
</dbReference>
<evidence type="ECO:0000256" key="6">
    <source>
        <dbReference type="ARBA" id="ARBA00023136"/>
    </source>
</evidence>
<evidence type="ECO:0000256" key="3">
    <source>
        <dbReference type="ARBA" id="ARBA00022989"/>
    </source>
</evidence>
<feature type="region of interest" description="Disordered" evidence="8">
    <location>
        <begin position="191"/>
        <end position="239"/>
    </location>
</feature>
<dbReference type="InterPro" id="IPR019177">
    <property type="entry name" value="Golgin_subfamily_A_member_5"/>
</dbReference>
<evidence type="ECO:0000256" key="7">
    <source>
        <dbReference type="SAM" id="Coils"/>
    </source>
</evidence>
<keyword evidence="3 9" id="KW-1133">Transmembrane helix</keyword>
<feature type="compositionally biased region" description="Basic and acidic residues" evidence="8">
    <location>
        <begin position="305"/>
        <end position="316"/>
    </location>
</feature>
<evidence type="ECO:0000256" key="9">
    <source>
        <dbReference type="SAM" id="Phobius"/>
    </source>
</evidence>
<dbReference type="PANTHER" id="PTHR13815">
    <property type="entry name" value="GOLGIN-84"/>
    <property type="match status" value="1"/>
</dbReference>
<feature type="transmembrane region" description="Helical" evidence="9">
    <location>
        <begin position="620"/>
        <end position="639"/>
    </location>
</feature>
<dbReference type="PANTHER" id="PTHR13815:SF5">
    <property type="entry name" value="GOLGIN CANDIDATE 2"/>
    <property type="match status" value="1"/>
</dbReference>
<dbReference type="GO" id="GO:0031985">
    <property type="term" value="C:Golgi cisterna"/>
    <property type="evidence" value="ECO:0007669"/>
    <property type="project" value="TreeGrafter"/>
</dbReference>
<dbReference type="AlphaFoldDB" id="A0A835V052"/>
<organism evidence="10 11">
    <name type="scientific">Vanilla planifolia</name>
    <name type="common">Vanilla</name>
    <dbReference type="NCBI Taxonomy" id="51239"/>
    <lineage>
        <taxon>Eukaryota</taxon>
        <taxon>Viridiplantae</taxon>
        <taxon>Streptophyta</taxon>
        <taxon>Embryophyta</taxon>
        <taxon>Tracheophyta</taxon>
        <taxon>Spermatophyta</taxon>
        <taxon>Magnoliopsida</taxon>
        <taxon>Liliopsida</taxon>
        <taxon>Asparagales</taxon>
        <taxon>Orchidaceae</taxon>
        <taxon>Vanilloideae</taxon>
        <taxon>Vanilleae</taxon>
        <taxon>Vanilla</taxon>
    </lineage>
</organism>
<keyword evidence="6 9" id="KW-0472">Membrane</keyword>
<feature type="compositionally biased region" description="Low complexity" evidence="8">
    <location>
        <begin position="202"/>
        <end position="216"/>
    </location>
</feature>
<feature type="coiled-coil region" evidence="7">
    <location>
        <begin position="382"/>
        <end position="409"/>
    </location>
</feature>
<feature type="compositionally biased region" description="Polar residues" evidence="8">
    <location>
        <begin position="78"/>
        <end position="91"/>
    </location>
</feature>
<dbReference type="Pfam" id="PF09787">
    <property type="entry name" value="Golgin_A5"/>
    <property type="match status" value="1"/>
</dbReference>
<comment type="caution">
    <text evidence="10">The sequence shown here is derived from an EMBL/GenBank/DDBJ whole genome shotgun (WGS) entry which is preliminary data.</text>
</comment>
<comment type="subcellular location">
    <subcellularLocation>
        <location evidence="1">Golgi apparatus membrane</location>
    </subcellularLocation>
</comment>
<evidence type="ECO:0000313" key="11">
    <source>
        <dbReference type="Proteomes" id="UP000639772"/>
    </source>
</evidence>
<keyword evidence="5 7" id="KW-0175">Coiled coil</keyword>
<evidence type="ECO:0000256" key="4">
    <source>
        <dbReference type="ARBA" id="ARBA00023034"/>
    </source>
</evidence>
<feature type="compositionally biased region" description="Polar residues" evidence="8">
    <location>
        <begin position="130"/>
        <end position="141"/>
    </location>
</feature>
<dbReference type="EMBL" id="JADCNM010000006">
    <property type="protein sequence ID" value="KAG0478196.1"/>
    <property type="molecule type" value="Genomic_DNA"/>
</dbReference>
<keyword evidence="4" id="KW-0333">Golgi apparatus</keyword>
<evidence type="ECO:0000256" key="1">
    <source>
        <dbReference type="ARBA" id="ARBA00004394"/>
    </source>
</evidence>
<sequence length="666" mass="74616">MRSFNRDPSNYSPTVYSGRWARYVTRDTCYVRSEVCLQAAVMAGWISSKLKVAENLLQQIDQQAAESLGKTEKPRRSPSASDLASVTSKLNQPPRAGESSPLPPKFPLIKKSVPSHSSSTPSPQDHPKVSNPSSPSFSTEPAKSYPDPTIIDWTELLSSSSQTLPTTALRAIDGGSVRPPQRRIVKKLTIKKNGGGLSGRLTTPSSPSSSSSFPTFYPAKDNGGGDCEPDQGGSEKSHLPSVEAQEVINVGKHEMSADVNGWNDESIMRNPDFLLDASGNFSSVRDRISDSDMDSSSSGSVSGEENERAEDRRKQREHMLAEKVARAAAMAIKEKEEIVARLEGEKMVQEKILEERKKQQAKEASELQMSMIETMEAVELEKQKHSSTRMEALARLAELEAKNAELAKSLAAEQWYLDLEQNQLAELKLKIWLKQQVHEELMRKMLKIQQQSSSQSILESLRKESVEREILDAEYSFTCDKIAILKDKAKMLQESIEKTKRDIMQPTQLELELKKRLIQLTDRLIQKQAHVEGLSFEKATLVIRIETISKLLDEYGLSLKDGELISADIESGTWEHSDYVTKATVRKRIRSGQQQFGLLIRQLDSIFSAGVLFLRRKPMARWFSVFYILCVHLWFFYILRSQSHVSDGTSQGAVLSLQTINNSSGY</sequence>
<protein>
    <recommendedName>
        <fullName evidence="12">Golgin candidate 2</fullName>
    </recommendedName>
</protein>
<feature type="region of interest" description="Disordered" evidence="8">
    <location>
        <begin position="66"/>
        <end position="146"/>
    </location>
</feature>
<evidence type="ECO:0000256" key="2">
    <source>
        <dbReference type="ARBA" id="ARBA00022692"/>
    </source>
</evidence>
<dbReference type="GO" id="GO:0000301">
    <property type="term" value="P:retrograde transport, vesicle recycling within Golgi"/>
    <property type="evidence" value="ECO:0007669"/>
    <property type="project" value="TreeGrafter"/>
</dbReference>
<evidence type="ECO:0008006" key="12">
    <source>
        <dbReference type="Google" id="ProtNLM"/>
    </source>
</evidence>
<evidence type="ECO:0000313" key="10">
    <source>
        <dbReference type="EMBL" id="KAG0478196.1"/>
    </source>
</evidence>
<gene>
    <name evidence="10" type="ORF">HPP92_012915</name>
</gene>
<accession>A0A835V052</accession>
<dbReference type="GO" id="GO:0000139">
    <property type="term" value="C:Golgi membrane"/>
    <property type="evidence" value="ECO:0007669"/>
    <property type="project" value="UniProtKB-SubCell"/>
</dbReference>
<evidence type="ECO:0000256" key="5">
    <source>
        <dbReference type="ARBA" id="ARBA00023054"/>
    </source>
</evidence>
<name>A0A835V052_VANPL</name>
<feature type="compositionally biased region" description="Low complexity" evidence="8">
    <location>
        <begin position="294"/>
        <end position="303"/>
    </location>
</feature>
<reference evidence="10 11" key="1">
    <citation type="journal article" date="2020" name="Nat. Food">
        <title>A phased Vanilla planifolia genome enables genetic improvement of flavour and production.</title>
        <authorList>
            <person name="Hasing T."/>
            <person name="Tang H."/>
            <person name="Brym M."/>
            <person name="Khazi F."/>
            <person name="Huang T."/>
            <person name="Chambers A.H."/>
        </authorList>
    </citation>
    <scope>NUCLEOTIDE SEQUENCE [LARGE SCALE GENOMIC DNA]</scope>
    <source>
        <tissue evidence="10">Leaf</tissue>
    </source>
</reference>
<dbReference type="GO" id="GO:0007030">
    <property type="term" value="P:Golgi organization"/>
    <property type="evidence" value="ECO:0007669"/>
    <property type="project" value="InterPro"/>
</dbReference>